<sequence>MQLGDDITANELEQLAALGLGAHIACIIAGMNSNNALIRKGSQLWPQAQLFHHQGAQTWSRQVDASHPPPAQAPRPNRSAGDQNAADDANKRASGIVHTTFLRHAWGKDKFQKELQRLELEAETLIDKVANLDQKMRRAKRRGDAANALVAELYKKLGALGDSVEFEQWFDATVAKAEAPVAKHLRLELEKRREYIVTQQAKHQDNKNYSIRSPALRLRADGHPNALTNLNPAEHWTILVDETGQHFDQEVDALNESDKNVGKVVALALSEHCKLAALEPSFHATNESDARIEAVLRELTSQPVGIFGFSSQDRVSSRFSWLQQVDQLVRWVLRLLPLKTSAPTRVEFLIEQRGGWDSKVDWKIRTETILAELQQLIPERYARLALDIRFIDKNASPFNGYVDTVANCWGSAQPIKKKLLQHFALLDHCLLHPADDRAYERMLLSLEGGLALRPADWYQLLQEGGDDSEQAFTLLSGCIAQLGEKVRQQPRLWSAYLNEVQVQLRHKTYSLAGLMRTIAWLEAYKPQDANIPRLLQLQHKAACLAVYNHRGLCNPQMVAEAVTLANELIDEDAPQACEIILRAVVAATNAFDFSSMDDFVQQWLQLPIATLGLLNHAKLHSTRGQLLAFRGEFAQAVESFEQAIAVFTRLSDQELAAREIGQTRTYVLFARLNDPTTAFESFKKQLDQHLSSVFGCSPERIPSNIASSDSSMRYTQQLYLRALVRYPSEMAAERELYLNAQGRWQEGEDHPWPLILAYRAWLLAEAGNRPQASELLQQAIHLCDEIPHSTLKWIGCVLQALGSRLDIAAPYCEPLNGKMAELQRALPGAPHQALEKLLQGEASRPQLLKALKQCLPFNFH</sequence>
<proteinExistence type="predicted"/>
<evidence type="ECO:0000256" key="1">
    <source>
        <dbReference type="SAM" id="Coils"/>
    </source>
</evidence>
<protein>
    <submittedName>
        <fullName evidence="3">Uncharacterized protein</fullName>
    </submittedName>
</protein>
<evidence type="ECO:0000313" key="4">
    <source>
        <dbReference type="Proteomes" id="UP000078070"/>
    </source>
</evidence>
<dbReference type="KEGG" id="mars:A8C75_06710"/>
<dbReference type="Proteomes" id="UP000078070">
    <property type="component" value="Chromosome"/>
</dbReference>
<name>A0A1A9EXF7_9GAMM</name>
<dbReference type="InterPro" id="IPR019734">
    <property type="entry name" value="TPR_rpt"/>
</dbReference>
<gene>
    <name evidence="3" type="ORF">A8C75_06710</name>
</gene>
<accession>A0A1A9EXF7</accession>
<keyword evidence="1" id="KW-0175">Coiled coil</keyword>
<reference evidence="4" key="1">
    <citation type="submission" date="2016-05" db="EMBL/GenBank/DDBJ databases">
        <authorList>
            <person name="Baek K."/>
            <person name="Yang S.-J."/>
        </authorList>
    </citation>
    <scope>NUCLEOTIDE SEQUENCE [LARGE SCALE GENOMIC DNA]</scope>
    <source>
        <strain evidence="4">ST58-10</strain>
    </source>
</reference>
<feature type="coiled-coil region" evidence="1">
    <location>
        <begin position="108"/>
        <end position="142"/>
    </location>
</feature>
<dbReference type="SMART" id="SM00028">
    <property type="entry name" value="TPR"/>
    <property type="match status" value="2"/>
</dbReference>
<evidence type="ECO:0000313" key="3">
    <source>
        <dbReference type="EMBL" id="ANG62213.1"/>
    </source>
</evidence>
<feature type="region of interest" description="Disordered" evidence="2">
    <location>
        <begin position="55"/>
        <end position="89"/>
    </location>
</feature>
<organism evidence="3 4">
    <name type="scientific">Marinobacterium aestuarii</name>
    <dbReference type="NCBI Taxonomy" id="1821621"/>
    <lineage>
        <taxon>Bacteria</taxon>
        <taxon>Pseudomonadati</taxon>
        <taxon>Pseudomonadota</taxon>
        <taxon>Gammaproteobacteria</taxon>
        <taxon>Oceanospirillales</taxon>
        <taxon>Oceanospirillaceae</taxon>
        <taxon>Marinobacterium</taxon>
    </lineage>
</organism>
<dbReference type="EMBL" id="CP015839">
    <property type="protein sequence ID" value="ANG62213.1"/>
    <property type="molecule type" value="Genomic_DNA"/>
</dbReference>
<evidence type="ECO:0000256" key="2">
    <source>
        <dbReference type="SAM" id="MobiDB-lite"/>
    </source>
</evidence>
<dbReference type="SUPFAM" id="SSF48452">
    <property type="entry name" value="TPR-like"/>
    <property type="match status" value="1"/>
</dbReference>
<dbReference type="InterPro" id="IPR011990">
    <property type="entry name" value="TPR-like_helical_dom_sf"/>
</dbReference>
<dbReference type="Gene3D" id="1.25.40.10">
    <property type="entry name" value="Tetratricopeptide repeat domain"/>
    <property type="match status" value="1"/>
</dbReference>
<reference evidence="3 4" key="2">
    <citation type="journal article" date="2018" name="Int. J. Syst. Evol. Microbiol.">
        <title>Marinobacterium aestuarii sp. nov., a benzene-degrading marine bacterium isolated from estuary sediment.</title>
        <authorList>
            <person name="Bae S.S."/>
            <person name="Jung J."/>
            <person name="Chung D."/>
            <person name="Baek K."/>
        </authorList>
    </citation>
    <scope>NUCLEOTIDE SEQUENCE [LARGE SCALE GENOMIC DNA]</scope>
    <source>
        <strain evidence="3 4">ST58-10</strain>
    </source>
</reference>
<keyword evidence="4" id="KW-1185">Reference proteome</keyword>
<dbReference type="AlphaFoldDB" id="A0A1A9EXF7"/>